<dbReference type="STRING" id="1160509.A0A3N4I0H6"/>
<evidence type="ECO:0000313" key="11">
    <source>
        <dbReference type="EMBL" id="RPA75384.1"/>
    </source>
</evidence>
<dbReference type="InterPro" id="IPR001547">
    <property type="entry name" value="Glyco_hydro_5"/>
</dbReference>
<keyword evidence="5 7" id="KW-0378">Hydrolase</keyword>
<dbReference type="EMBL" id="ML119765">
    <property type="protein sequence ID" value="RPA75384.1"/>
    <property type="molecule type" value="Genomic_DNA"/>
</dbReference>
<dbReference type="InterPro" id="IPR000254">
    <property type="entry name" value="CBD"/>
</dbReference>
<dbReference type="GO" id="GO:0008810">
    <property type="term" value="F:cellulase activity"/>
    <property type="evidence" value="ECO:0007669"/>
    <property type="project" value="UniProtKB-EC"/>
</dbReference>
<accession>A0A3N4I0H6</accession>
<dbReference type="SMART" id="SM00236">
    <property type="entry name" value="fCBD"/>
    <property type="match status" value="1"/>
</dbReference>
<dbReference type="PANTHER" id="PTHR34142">
    <property type="entry name" value="ENDO-BETA-1,4-GLUCANASE A"/>
    <property type="match status" value="1"/>
</dbReference>
<evidence type="ECO:0000256" key="9">
    <source>
        <dbReference type="SAM" id="SignalP"/>
    </source>
</evidence>
<dbReference type="GO" id="GO:0005576">
    <property type="term" value="C:extracellular region"/>
    <property type="evidence" value="ECO:0007669"/>
    <property type="project" value="InterPro"/>
</dbReference>
<organism evidence="11 12">
    <name type="scientific">Ascobolus immersus RN42</name>
    <dbReference type="NCBI Taxonomy" id="1160509"/>
    <lineage>
        <taxon>Eukaryota</taxon>
        <taxon>Fungi</taxon>
        <taxon>Dikarya</taxon>
        <taxon>Ascomycota</taxon>
        <taxon>Pezizomycotina</taxon>
        <taxon>Pezizomycetes</taxon>
        <taxon>Pezizales</taxon>
        <taxon>Ascobolaceae</taxon>
        <taxon>Ascobolus</taxon>
    </lineage>
</organism>
<reference evidence="11 12" key="1">
    <citation type="journal article" date="2018" name="Nat. Ecol. Evol.">
        <title>Pezizomycetes genomes reveal the molecular basis of ectomycorrhizal truffle lifestyle.</title>
        <authorList>
            <person name="Murat C."/>
            <person name="Payen T."/>
            <person name="Noel B."/>
            <person name="Kuo A."/>
            <person name="Morin E."/>
            <person name="Chen J."/>
            <person name="Kohler A."/>
            <person name="Krizsan K."/>
            <person name="Balestrini R."/>
            <person name="Da Silva C."/>
            <person name="Montanini B."/>
            <person name="Hainaut M."/>
            <person name="Levati E."/>
            <person name="Barry K.W."/>
            <person name="Belfiori B."/>
            <person name="Cichocki N."/>
            <person name="Clum A."/>
            <person name="Dockter R.B."/>
            <person name="Fauchery L."/>
            <person name="Guy J."/>
            <person name="Iotti M."/>
            <person name="Le Tacon F."/>
            <person name="Lindquist E.A."/>
            <person name="Lipzen A."/>
            <person name="Malagnac F."/>
            <person name="Mello A."/>
            <person name="Molinier V."/>
            <person name="Miyauchi S."/>
            <person name="Poulain J."/>
            <person name="Riccioni C."/>
            <person name="Rubini A."/>
            <person name="Sitrit Y."/>
            <person name="Splivallo R."/>
            <person name="Traeger S."/>
            <person name="Wang M."/>
            <person name="Zifcakova L."/>
            <person name="Wipf D."/>
            <person name="Zambonelli A."/>
            <person name="Paolocci F."/>
            <person name="Nowrousian M."/>
            <person name="Ottonello S."/>
            <person name="Baldrian P."/>
            <person name="Spatafora J.W."/>
            <person name="Henrissat B."/>
            <person name="Nagy L.G."/>
            <person name="Aury J.M."/>
            <person name="Wincker P."/>
            <person name="Grigoriev I.V."/>
            <person name="Bonfante P."/>
            <person name="Martin F.M."/>
        </authorList>
    </citation>
    <scope>NUCLEOTIDE SEQUENCE [LARGE SCALE GENOMIC DNA]</scope>
    <source>
        <strain evidence="11 12">RN42</strain>
    </source>
</reference>
<evidence type="ECO:0000256" key="5">
    <source>
        <dbReference type="ARBA" id="ARBA00022801"/>
    </source>
</evidence>
<keyword evidence="4 9" id="KW-0732">Signal</keyword>
<keyword evidence="6 7" id="KW-0326">Glycosidase</keyword>
<dbReference type="EC" id="3.2.1.4" evidence="3"/>
<evidence type="ECO:0000256" key="1">
    <source>
        <dbReference type="ARBA" id="ARBA00000966"/>
    </source>
</evidence>
<proteinExistence type="inferred from homology"/>
<comment type="similarity">
    <text evidence="2 7">Belongs to the glycosyl hydrolase 5 (cellulase A) family.</text>
</comment>
<evidence type="ECO:0000256" key="2">
    <source>
        <dbReference type="ARBA" id="ARBA00005641"/>
    </source>
</evidence>
<dbReference type="Proteomes" id="UP000275078">
    <property type="component" value="Unassembled WGS sequence"/>
</dbReference>
<feature type="chain" id="PRO_5018175400" description="cellulase" evidence="9">
    <location>
        <begin position="21"/>
        <end position="409"/>
    </location>
</feature>
<dbReference type="PANTHER" id="PTHR34142:SF1">
    <property type="entry name" value="GLYCOSIDE HYDROLASE FAMILY 5 DOMAIN-CONTAINING PROTEIN"/>
    <property type="match status" value="1"/>
</dbReference>
<comment type="catalytic activity">
    <reaction evidence="1">
        <text>Endohydrolysis of (1-&gt;4)-beta-D-glucosidic linkages in cellulose, lichenin and cereal beta-D-glucans.</text>
        <dbReference type="EC" id="3.2.1.4"/>
    </reaction>
</comment>
<dbReference type="PROSITE" id="PS00562">
    <property type="entry name" value="CBM1_1"/>
    <property type="match status" value="1"/>
</dbReference>
<dbReference type="SUPFAM" id="SSF51445">
    <property type="entry name" value="(Trans)glycosidases"/>
    <property type="match status" value="1"/>
</dbReference>
<feature type="signal peptide" evidence="9">
    <location>
        <begin position="1"/>
        <end position="20"/>
    </location>
</feature>
<dbReference type="PROSITE" id="PS51164">
    <property type="entry name" value="CBM1_2"/>
    <property type="match status" value="1"/>
</dbReference>
<evidence type="ECO:0000256" key="8">
    <source>
        <dbReference type="SAM" id="MobiDB-lite"/>
    </source>
</evidence>
<evidence type="ECO:0000256" key="3">
    <source>
        <dbReference type="ARBA" id="ARBA00012601"/>
    </source>
</evidence>
<evidence type="ECO:0000259" key="10">
    <source>
        <dbReference type="PROSITE" id="PS51164"/>
    </source>
</evidence>
<dbReference type="Pfam" id="PF00734">
    <property type="entry name" value="CBM_1"/>
    <property type="match status" value="1"/>
</dbReference>
<protein>
    <recommendedName>
        <fullName evidence="3">cellulase</fullName>
        <ecNumber evidence="3">3.2.1.4</ecNumber>
    </recommendedName>
</protein>
<dbReference type="SUPFAM" id="SSF57180">
    <property type="entry name" value="Cellulose-binding domain"/>
    <property type="match status" value="1"/>
</dbReference>
<sequence>MKFSLSVAAVVAMASSVVHAQVAGWGQCGGNGYSGSSVCVSGYNCQKINDWYSQCVPGAASSTSSSTTSTTSTSKPVTSTTSTTTSAPAPTGTSGTCTGVTKFKYYGVNQAGAEFGNDVVPGLLGKHYTWPEKSSIDWFVQRGFNTFRIGFLMERLSPPATGLTGGFDSTYLNSLKEIVNYTTSKGAYAVVNPHNFMRYNGAVISDTAAFKTWWTKLAAEFKDNQRVIFDVNNEPHTMSVDLTFDLQQAGVDGIRAAGATSQLILISGTAWTGAWTWVSSGNSARIGDVKDPSNNLAVQMHQYLDTDGSGTSPTCVSPTIGAERVREATAWCKAKGVKCFLGEIGAGSNDQCIAAVKSALCAMQQGGGAWIGALWWAAGPWWGDYYQSIEPPSGPAIQRILPEALMPFM</sequence>
<feature type="domain" description="CBM1" evidence="10">
    <location>
        <begin position="20"/>
        <end position="56"/>
    </location>
</feature>
<keyword evidence="12" id="KW-1185">Reference proteome</keyword>
<evidence type="ECO:0000256" key="7">
    <source>
        <dbReference type="RuleBase" id="RU361153"/>
    </source>
</evidence>
<dbReference type="AlphaFoldDB" id="A0A3N4I0H6"/>
<dbReference type="Gene3D" id="3.20.20.80">
    <property type="entry name" value="Glycosidases"/>
    <property type="match status" value="1"/>
</dbReference>
<evidence type="ECO:0000256" key="4">
    <source>
        <dbReference type="ARBA" id="ARBA00022729"/>
    </source>
</evidence>
<dbReference type="GO" id="GO:0030248">
    <property type="term" value="F:cellulose binding"/>
    <property type="evidence" value="ECO:0007669"/>
    <property type="project" value="InterPro"/>
</dbReference>
<name>A0A3N4I0H6_ASCIM</name>
<dbReference type="OrthoDB" id="5823761at2759"/>
<evidence type="ECO:0000313" key="12">
    <source>
        <dbReference type="Proteomes" id="UP000275078"/>
    </source>
</evidence>
<dbReference type="InterPro" id="IPR017853">
    <property type="entry name" value="GH"/>
</dbReference>
<feature type="region of interest" description="Disordered" evidence="8">
    <location>
        <begin position="60"/>
        <end position="92"/>
    </location>
</feature>
<dbReference type="InterPro" id="IPR035971">
    <property type="entry name" value="CBD_sf"/>
</dbReference>
<dbReference type="Pfam" id="PF00150">
    <property type="entry name" value="Cellulase"/>
    <property type="match status" value="1"/>
</dbReference>
<gene>
    <name evidence="11" type="ORF">BJ508DRAFT_332193</name>
</gene>
<evidence type="ECO:0000256" key="6">
    <source>
        <dbReference type="ARBA" id="ARBA00023295"/>
    </source>
</evidence>
<dbReference type="GO" id="GO:0009251">
    <property type="term" value="P:glucan catabolic process"/>
    <property type="evidence" value="ECO:0007669"/>
    <property type="project" value="TreeGrafter"/>
</dbReference>